<keyword evidence="5 8" id="KW-0812">Transmembrane</keyword>
<evidence type="ECO:0000256" key="4">
    <source>
        <dbReference type="ARBA" id="ARBA00022475"/>
    </source>
</evidence>
<organism evidence="10 11">
    <name type="scientific">Shewanella litorisediminis</name>
    <dbReference type="NCBI Taxonomy" id="1173586"/>
    <lineage>
        <taxon>Bacteria</taxon>
        <taxon>Pseudomonadati</taxon>
        <taxon>Pseudomonadota</taxon>
        <taxon>Gammaproteobacteria</taxon>
        <taxon>Alteromonadales</taxon>
        <taxon>Shewanellaceae</taxon>
        <taxon>Shewanella</taxon>
    </lineage>
</organism>
<sequence>MNGRISRADARRLIYGLSLASVVVYINLYLVQGMLPMLAEHFAISPGASTLILSVSSFSLAFSLLGYALISDAFGRFRPLIISLWLLALTNPLMLVVDSWPQMLALRLLQGVLLAAVPAIAMAYLRDKLPLPALIKAGAFYIAANSFGGILGRLLGGFMAQHLSWFASVMLLSGITLVAVAISHRFLAPLSDATRRPINDAIKSRSGERRPWTGFILHLGNPALRVFYIIGGLAFMVMVNQFSFIQLHLLEPPFGWSRFEVTLIFLCYLSGTLSAYRSGSAIKHLGVAGLLGVSLVLMVAGSVLTLLNTQVAIILGFLLSACGFFLIHACCNSQVALRATGHRAKASSLYLCCYYLGASLGGPFLMPFWHQAGWAGVVFGSLIVLGATAAFAWFALRRGKGAMPLPACR</sequence>
<feature type="domain" description="Major facilitator superfamily (MFS) profile" evidence="9">
    <location>
        <begin position="13"/>
        <end position="398"/>
    </location>
</feature>
<gene>
    <name evidence="10" type="ORF">JQC75_11400</name>
</gene>
<keyword evidence="6 8" id="KW-1133">Transmembrane helix</keyword>
<feature type="transmembrane region" description="Helical" evidence="8">
    <location>
        <begin position="349"/>
        <end position="368"/>
    </location>
</feature>
<dbReference type="Proteomes" id="UP000596252">
    <property type="component" value="Chromosome"/>
</dbReference>
<dbReference type="Gene3D" id="1.20.1250.20">
    <property type="entry name" value="MFS general substrate transporter like domains"/>
    <property type="match status" value="1"/>
</dbReference>
<evidence type="ECO:0000313" key="11">
    <source>
        <dbReference type="Proteomes" id="UP000596252"/>
    </source>
</evidence>
<evidence type="ECO:0000256" key="6">
    <source>
        <dbReference type="ARBA" id="ARBA00022989"/>
    </source>
</evidence>
<name>A0ABX7FZN5_9GAMM</name>
<feature type="transmembrane region" description="Helical" evidence="8">
    <location>
        <begin position="103"/>
        <end position="125"/>
    </location>
</feature>
<dbReference type="InterPro" id="IPR011701">
    <property type="entry name" value="MFS"/>
</dbReference>
<feature type="transmembrane region" description="Helical" evidence="8">
    <location>
        <begin position="374"/>
        <end position="396"/>
    </location>
</feature>
<dbReference type="PANTHER" id="PTHR43271:SF1">
    <property type="entry name" value="INNER MEMBRANE TRANSPORT PROTEIN YNFM"/>
    <property type="match status" value="1"/>
</dbReference>
<dbReference type="Pfam" id="PF07690">
    <property type="entry name" value="MFS_1"/>
    <property type="match status" value="1"/>
</dbReference>
<feature type="transmembrane region" description="Helical" evidence="8">
    <location>
        <begin position="255"/>
        <end position="273"/>
    </location>
</feature>
<feature type="transmembrane region" description="Helical" evidence="8">
    <location>
        <begin position="285"/>
        <end position="307"/>
    </location>
</feature>
<evidence type="ECO:0000256" key="5">
    <source>
        <dbReference type="ARBA" id="ARBA00022692"/>
    </source>
</evidence>
<accession>A0ABX7FZN5</accession>
<evidence type="ECO:0000256" key="1">
    <source>
        <dbReference type="ARBA" id="ARBA00004651"/>
    </source>
</evidence>
<dbReference type="EMBL" id="CP069213">
    <property type="protein sequence ID" value="QRH00491.1"/>
    <property type="molecule type" value="Genomic_DNA"/>
</dbReference>
<dbReference type="CDD" id="cd17324">
    <property type="entry name" value="MFS_NepI_like"/>
    <property type="match status" value="1"/>
</dbReference>
<keyword evidence="7 8" id="KW-0472">Membrane</keyword>
<keyword evidence="11" id="KW-1185">Reference proteome</keyword>
<dbReference type="InterPro" id="IPR020846">
    <property type="entry name" value="MFS_dom"/>
</dbReference>
<evidence type="ECO:0000256" key="3">
    <source>
        <dbReference type="ARBA" id="ARBA00022448"/>
    </source>
</evidence>
<feature type="transmembrane region" description="Helical" evidence="8">
    <location>
        <begin position="51"/>
        <end position="70"/>
    </location>
</feature>
<dbReference type="RefSeq" id="WP_203324214.1">
    <property type="nucleotide sequence ID" value="NZ_CP069213.1"/>
</dbReference>
<keyword evidence="4" id="KW-1003">Cell membrane</keyword>
<evidence type="ECO:0000313" key="10">
    <source>
        <dbReference type="EMBL" id="QRH00491.1"/>
    </source>
</evidence>
<evidence type="ECO:0000256" key="8">
    <source>
        <dbReference type="SAM" id="Phobius"/>
    </source>
</evidence>
<protein>
    <submittedName>
        <fullName evidence="10">MFS transporter</fullName>
    </submittedName>
</protein>
<keyword evidence="3" id="KW-0813">Transport</keyword>
<dbReference type="PANTHER" id="PTHR43271">
    <property type="entry name" value="BLL2771 PROTEIN"/>
    <property type="match status" value="1"/>
</dbReference>
<reference evidence="10 11" key="1">
    <citation type="journal article" date="2012" name="Antonie Van Leeuwenhoek">
        <title>Shewanella litorisediminis sp. nov., a gammaproteobacterium isolated from a tidal flat sediment.</title>
        <authorList>
            <person name="Lee M.H."/>
            <person name="Yoon J.H."/>
        </authorList>
    </citation>
    <scope>NUCLEOTIDE SEQUENCE [LARGE SCALE GENOMIC DNA]</scope>
    <source>
        <strain evidence="10 11">SMK1-12</strain>
    </source>
</reference>
<dbReference type="PROSITE" id="PS50850">
    <property type="entry name" value="MFS"/>
    <property type="match status" value="1"/>
</dbReference>
<feature type="transmembrane region" description="Helical" evidence="8">
    <location>
        <begin position="226"/>
        <end position="249"/>
    </location>
</feature>
<evidence type="ECO:0000256" key="7">
    <source>
        <dbReference type="ARBA" id="ARBA00023136"/>
    </source>
</evidence>
<proteinExistence type="inferred from homology"/>
<comment type="subcellular location">
    <subcellularLocation>
        <location evidence="1">Cell membrane</location>
        <topology evidence="1">Multi-pass membrane protein</topology>
    </subcellularLocation>
</comment>
<evidence type="ECO:0000256" key="2">
    <source>
        <dbReference type="ARBA" id="ARBA00008335"/>
    </source>
</evidence>
<feature type="transmembrane region" description="Helical" evidence="8">
    <location>
        <begin position="77"/>
        <end position="97"/>
    </location>
</feature>
<feature type="transmembrane region" description="Helical" evidence="8">
    <location>
        <begin position="137"/>
        <end position="159"/>
    </location>
</feature>
<feature type="transmembrane region" description="Helical" evidence="8">
    <location>
        <begin position="165"/>
        <end position="187"/>
    </location>
</feature>
<comment type="similarity">
    <text evidence="2">Belongs to the major facilitator superfamily.</text>
</comment>
<feature type="transmembrane region" description="Helical" evidence="8">
    <location>
        <begin position="313"/>
        <end position="337"/>
    </location>
</feature>
<dbReference type="InterPro" id="IPR036259">
    <property type="entry name" value="MFS_trans_sf"/>
</dbReference>
<feature type="transmembrane region" description="Helical" evidence="8">
    <location>
        <begin position="12"/>
        <end position="31"/>
    </location>
</feature>
<evidence type="ECO:0000259" key="9">
    <source>
        <dbReference type="PROSITE" id="PS50850"/>
    </source>
</evidence>
<dbReference type="SUPFAM" id="SSF103473">
    <property type="entry name" value="MFS general substrate transporter"/>
    <property type="match status" value="1"/>
</dbReference>